<gene>
    <name evidence="5" type="ORF">ERJ70_00870</name>
</gene>
<evidence type="ECO:0000256" key="2">
    <source>
        <dbReference type="ARBA" id="ARBA00023125"/>
    </source>
</evidence>
<feature type="domain" description="HTH marR-type" evidence="4">
    <location>
        <begin position="1"/>
        <end position="114"/>
    </location>
</feature>
<dbReference type="Pfam" id="PF01047">
    <property type="entry name" value="MarR"/>
    <property type="match status" value="1"/>
</dbReference>
<evidence type="ECO:0000256" key="3">
    <source>
        <dbReference type="ARBA" id="ARBA00023163"/>
    </source>
</evidence>
<organism evidence="5 6">
    <name type="scientific">Sediminibacillus dalangtanensis</name>
    <dbReference type="NCBI Taxonomy" id="2729421"/>
    <lineage>
        <taxon>Bacteria</taxon>
        <taxon>Bacillati</taxon>
        <taxon>Bacillota</taxon>
        <taxon>Bacilli</taxon>
        <taxon>Bacillales</taxon>
        <taxon>Bacillaceae</taxon>
        <taxon>Sediminibacillus</taxon>
    </lineage>
</organism>
<dbReference type="PROSITE" id="PS50995">
    <property type="entry name" value="HTH_MARR_2"/>
    <property type="match status" value="1"/>
</dbReference>
<keyword evidence="1" id="KW-0805">Transcription regulation</keyword>
<dbReference type="SMART" id="SM00347">
    <property type="entry name" value="HTH_MARR"/>
    <property type="match status" value="1"/>
</dbReference>
<dbReference type="InterPro" id="IPR000835">
    <property type="entry name" value="HTH_MarR-typ"/>
</dbReference>
<accession>A0ABX7VXC0</accession>
<evidence type="ECO:0000256" key="1">
    <source>
        <dbReference type="ARBA" id="ARBA00023015"/>
    </source>
</evidence>
<proteinExistence type="predicted"/>
<reference evidence="5 6" key="1">
    <citation type="submission" date="2019-12" db="EMBL/GenBank/DDBJ databases">
        <title>The whole genome sequencing of a strain isolated from a Mars analog, Dalangtan Playa.</title>
        <authorList>
            <person name="Huang T."/>
        </authorList>
    </citation>
    <scope>NUCLEOTIDE SEQUENCE [LARGE SCALE GENOMIC DNA]</scope>
    <source>
        <strain evidence="5 6">DP4-553-S</strain>
    </source>
</reference>
<name>A0ABX7VXC0_9BACI</name>
<dbReference type="PANTHER" id="PTHR42756:SF1">
    <property type="entry name" value="TRANSCRIPTIONAL REPRESSOR OF EMRAB OPERON"/>
    <property type="match status" value="1"/>
</dbReference>
<dbReference type="InterPro" id="IPR036390">
    <property type="entry name" value="WH_DNA-bd_sf"/>
</dbReference>
<evidence type="ECO:0000313" key="5">
    <source>
        <dbReference type="EMBL" id="QTN01327.1"/>
    </source>
</evidence>
<keyword evidence="3" id="KW-0804">Transcription</keyword>
<dbReference type="EMBL" id="CP046956">
    <property type="protein sequence ID" value="QTN01327.1"/>
    <property type="molecule type" value="Genomic_DNA"/>
</dbReference>
<keyword evidence="6" id="KW-1185">Reference proteome</keyword>
<dbReference type="Proteomes" id="UP000665043">
    <property type="component" value="Chromosome"/>
</dbReference>
<dbReference type="Gene3D" id="1.10.10.10">
    <property type="entry name" value="Winged helix-like DNA-binding domain superfamily/Winged helix DNA-binding domain"/>
    <property type="match status" value="1"/>
</dbReference>
<dbReference type="SUPFAM" id="SSF46785">
    <property type="entry name" value="Winged helix' DNA-binding domain"/>
    <property type="match status" value="1"/>
</dbReference>
<keyword evidence="2" id="KW-0238">DNA-binding</keyword>
<protein>
    <submittedName>
        <fullName evidence="5">MarR family transcriptional regulator</fullName>
    </submittedName>
</protein>
<evidence type="ECO:0000313" key="6">
    <source>
        <dbReference type="Proteomes" id="UP000665043"/>
    </source>
</evidence>
<dbReference type="PRINTS" id="PR00598">
    <property type="entry name" value="HTHMARR"/>
</dbReference>
<sequence>MDERLREYGLYHSQWSILFCLYHKGPMTLTEIWQYLHVEAPTVTRTIKRLESKKWVYRKQGQDKREKIIGIADNAFDKVVEVAEMMEAFEDEMLNGLSKEQQKELLQLLTLVGNKE</sequence>
<dbReference type="InterPro" id="IPR036388">
    <property type="entry name" value="WH-like_DNA-bd_sf"/>
</dbReference>
<evidence type="ECO:0000259" key="4">
    <source>
        <dbReference type="PROSITE" id="PS50995"/>
    </source>
</evidence>
<dbReference type="PANTHER" id="PTHR42756">
    <property type="entry name" value="TRANSCRIPTIONAL REGULATOR, MARR"/>
    <property type="match status" value="1"/>
</dbReference>